<gene>
    <name evidence="2" type="ORF">HJO_10617</name>
</gene>
<dbReference type="PATRIC" id="fig|1280950.3.peg.2124"/>
<dbReference type="Pfam" id="PF00485">
    <property type="entry name" value="PRK"/>
    <property type="match status" value="1"/>
</dbReference>
<sequence length="235" mass="26281">MTKRKSAFLIAMSGGSGSGKSTLAEALLAHLGEGQAVMFGEDAYYHPMRHYGDYANEDERQAIIAGVNYDDPVSKEVDHLVRDLKALKSGQAVDQPIYDYDRHDRSDKTRRIAPAPILLLEGIHALSMPKIKSLIDLSVYVDTPDDLRLARRIRRDVIDRGRSVDSVLKQYMSTVRAAHYRWTHPAKFEADLVIADEGLPAYGNVRPNDEAIERMVAPVLERLRSVGVLGDRARL</sequence>
<reference evidence="2 3" key="1">
    <citation type="journal article" date="2014" name="Antonie Van Leeuwenhoek">
        <title>Hyphomonas beringensis sp. nov. and Hyphomonas chukchiensis sp. nov., isolated from surface seawater of the Bering Sea and Chukchi Sea.</title>
        <authorList>
            <person name="Li C."/>
            <person name="Lai Q."/>
            <person name="Li G."/>
            <person name="Dong C."/>
            <person name="Wang J."/>
            <person name="Liao Y."/>
            <person name="Shao Z."/>
        </authorList>
    </citation>
    <scope>NUCLEOTIDE SEQUENCE [LARGE SCALE GENOMIC DNA]</scope>
    <source>
        <strain evidence="2 3">MHS-2</strain>
    </source>
</reference>
<organism evidence="2 3">
    <name type="scientific">Hyphomonas johnsonii MHS-2</name>
    <dbReference type="NCBI Taxonomy" id="1280950"/>
    <lineage>
        <taxon>Bacteria</taxon>
        <taxon>Pseudomonadati</taxon>
        <taxon>Pseudomonadota</taxon>
        <taxon>Alphaproteobacteria</taxon>
        <taxon>Hyphomonadales</taxon>
        <taxon>Hyphomonadaceae</taxon>
        <taxon>Hyphomonas</taxon>
    </lineage>
</organism>
<dbReference type="RefSeq" id="WP_035616831.1">
    <property type="nucleotide sequence ID" value="NZ_ARYK01000005.1"/>
</dbReference>
<feature type="domain" description="AAA+ ATPase" evidence="1">
    <location>
        <begin position="6"/>
        <end position="162"/>
    </location>
</feature>
<dbReference type="EMBL" id="ARYK01000005">
    <property type="protein sequence ID" value="KCZ91563.1"/>
    <property type="molecule type" value="Genomic_DNA"/>
</dbReference>
<dbReference type="InterPro" id="IPR027417">
    <property type="entry name" value="P-loop_NTPase"/>
</dbReference>
<dbReference type="eggNOG" id="COG0572">
    <property type="taxonomic scope" value="Bacteria"/>
</dbReference>
<dbReference type="InterPro" id="IPR006083">
    <property type="entry name" value="PRK/URK"/>
</dbReference>
<dbReference type="PANTHER" id="PTHR10285">
    <property type="entry name" value="URIDINE KINASE"/>
    <property type="match status" value="1"/>
</dbReference>
<comment type="caution">
    <text evidence="2">The sequence shown here is derived from an EMBL/GenBank/DDBJ whole genome shotgun (WGS) entry which is preliminary data.</text>
</comment>
<keyword evidence="2" id="KW-0418">Kinase</keyword>
<dbReference type="STRING" id="1280950.HJO_10617"/>
<evidence type="ECO:0000313" key="2">
    <source>
        <dbReference type="EMBL" id="KCZ91563.1"/>
    </source>
</evidence>
<dbReference type="InterPro" id="IPR003593">
    <property type="entry name" value="AAA+_ATPase"/>
</dbReference>
<dbReference type="Proteomes" id="UP000025171">
    <property type="component" value="Unassembled WGS sequence"/>
</dbReference>
<dbReference type="SMART" id="SM00382">
    <property type="entry name" value="AAA"/>
    <property type="match status" value="1"/>
</dbReference>
<protein>
    <submittedName>
        <fullName evidence="2">Putative uridine kinase</fullName>
    </submittedName>
</protein>
<dbReference type="Gene3D" id="3.40.50.300">
    <property type="entry name" value="P-loop containing nucleotide triphosphate hydrolases"/>
    <property type="match status" value="1"/>
</dbReference>
<accession>A0A059FM98</accession>
<dbReference type="SUPFAM" id="SSF52540">
    <property type="entry name" value="P-loop containing nucleoside triphosphate hydrolases"/>
    <property type="match status" value="1"/>
</dbReference>
<name>A0A059FM98_9PROT</name>
<dbReference type="AlphaFoldDB" id="A0A059FM98"/>
<dbReference type="GO" id="GO:0016301">
    <property type="term" value="F:kinase activity"/>
    <property type="evidence" value="ECO:0007669"/>
    <property type="project" value="UniProtKB-KW"/>
</dbReference>
<dbReference type="OrthoDB" id="9777642at2"/>
<dbReference type="NCBIfam" id="NF004018">
    <property type="entry name" value="PRK05480.1"/>
    <property type="match status" value="1"/>
</dbReference>
<keyword evidence="2" id="KW-0808">Transferase</keyword>
<evidence type="ECO:0000313" key="3">
    <source>
        <dbReference type="Proteomes" id="UP000025171"/>
    </source>
</evidence>
<evidence type="ECO:0000259" key="1">
    <source>
        <dbReference type="SMART" id="SM00382"/>
    </source>
</evidence>
<dbReference type="GO" id="GO:0005524">
    <property type="term" value="F:ATP binding"/>
    <property type="evidence" value="ECO:0007669"/>
    <property type="project" value="InterPro"/>
</dbReference>
<keyword evidence="3" id="KW-1185">Reference proteome</keyword>
<dbReference type="PRINTS" id="PR00988">
    <property type="entry name" value="URIDINKINASE"/>
</dbReference>
<proteinExistence type="predicted"/>